<name>A0A0N9HM97_9BACT</name>
<evidence type="ECO:0000313" key="1">
    <source>
        <dbReference type="EMBL" id="ALG05225.1"/>
    </source>
</evidence>
<sequence>MAIDLSPQRGRFTFPAMKNTAFVEFPRPFPFTPSWVDVKSPVPGVMACNLTAIGFVCSLQPDVLIERPFPVDWEAVI</sequence>
<gene>
    <name evidence="1" type="ORF">5E7_004</name>
</gene>
<dbReference type="EMBL" id="KT342855">
    <property type="protein sequence ID" value="ALG05225.1"/>
    <property type="molecule type" value="Genomic_DNA"/>
</dbReference>
<protein>
    <submittedName>
        <fullName evidence="1">Uncharacterized protein</fullName>
    </submittedName>
</protein>
<accession>A0A0N9HM97</accession>
<dbReference type="AlphaFoldDB" id="A0A0N9HM97"/>
<organism evidence="1">
    <name type="scientific">uncultured bacterium 5E7</name>
    <dbReference type="NCBI Taxonomy" id="1701324"/>
    <lineage>
        <taxon>Bacteria</taxon>
        <taxon>environmental samples</taxon>
    </lineage>
</organism>
<reference evidence="1" key="1">
    <citation type="submission" date="2016-04" db="EMBL/GenBank/DDBJ databases">
        <title>Exploring the genomic information of specific uncultured soil bacteria through a new metagenomic library-based strategy.</title>
        <authorList>
            <person name="Liu Y."/>
            <person name="Zhang R."/>
        </authorList>
    </citation>
    <scope>NUCLEOTIDE SEQUENCE</scope>
</reference>
<proteinExistence type="predicted"/>